<dbReference type="EMBL" id="JAKKDU010000022">
    <property type="protein sequence ID" value="MCF7569588.1"/>
    <property type="molecule type" value="Genomic_DNA"/>
</dbReference>
<evidence type="ECO:0000313" key="5">
    <source>
        <dbReference type="Proteomes" id="UP001199795"/>
    </source>
</evidence>
<evidence type="ECO:0000313" key="4">
    <source>
        <dbReference type="EMBL" id="MCF7569588.1"/>
    </source>
</evidence>
<dbReference type="InterPro" id="IPR029063">
    <property type="entry name" value="SAM-dependent_MTases_sf"/>
</dbReference>
<dbReference type="GO" id="GO:0032259">
    <property type="term" value="P:methylation"/>
    <property type="evidence" value="ECO:0007669"/>
    <property type="project" value="UniProtKB-KW"/>
</dbReference>
<evidence type="ECO:0000259" key="3">
    <source>
        <dbReference type="Pfam" id="PF01555"/>
    </source>
</evidence>
<accession>A0AAE3JLT9</accession>
<reference evidence="4" key="1">
    <citation type="submission" date="2022-01" db="EMBL/GenBank/DDBJ databases">
        <title>Draft genome sequence of Sabulilitoribacter arenilitoris KCTC 52401.</title>
        <authorList>
            <person name="Oh J.-S."/>
        </authorList>
    </citation>
    <scope>NUCLEOTIDE SEQUENCE</scope>
    <source>
        <strain evidence="4">HMF6543</strain>
    </source>
</reference>
<protein>
    <submittedName>
        <fullName evidence="4">Site-specific DNA-methyltransferase</fullName>
    </submittedName>
</protein>
<dbReference type="RefSeq" id="WP_237240916.1">
    <property type="nucleotide sequence ID" value="NZ_JAKKDU010000022.1"/>
</dbReference>
<sequence>MSRISVDKIVLDNDNHTGLLEDYKEIITRLIDKYDFVTKDEYKNLVNFSTNKEIPIHSWYDYKQGYARNLVASILEDVKPDKNLYVLDPFCGVGTTNLVAKELGYNSIGTDINPMAYFASKVKLDNYSINETDEIRSILNNFDKSKKWKFNEKPKVVESSFIEEKLESLQRIKGFIDSLSNIKAQNILMLAYLSIIEDASIRVKDGNGLKLKKNKKQIENIYDYFLSKCNQMLHDIATTTYSNETNHLVYNSSILIDKTLESLTDKKVGISIFSPPYANCFDYCEVYKLEFWLGGFVDSYKGFAKYRSIAMRSHVNSKFNHTIQNNIPDVDSIANLISTYNIWNKNIPDMLRGYFDDMFEILQRQATLLVKGGKCFIVVANSGYKGIMVPTDLLICDIAEKTGYKVNNIFYARKIRASGQQTTDLHLNYDKLMRESIIELELL</sequence>
<dbReference type="GO" id="GO:0008170">
    <property type="term" value="F:N-methyltransferase activity"/>
    <property type="evidence" value="ECO:0007669"/>
    <property type="project" value="InterPro"/>
</dbReference>
<organism evidence="4 5">
    <name type="scientific">Wocania arenilitoris</name>
    <dbReference type="NCBI Taxonomy" id="2044858"/>
    <lineage>
        <taxon>Bacteria</taxon>
        <taxon>Pseudomonadati</taxon>
        <taxon>Bacteroidota</taxon>
        <taxon>Flavobacteriia</taxon>
        <taxon>Flavobacteriales</taxon>
        <taxon>Flavobacteriaceae</taxon>
        <taxon>Wocania</taxon>
    </lineage>
</organism>
<keyword evidence="5" id="KW-1185">Reference proteome</keyword>
<name>A0AAE3JLT9_9FLAO</name>
<feature type="domain" description="DNA methylase N-4/N-6" evidence="3">
    <location>
        <begin position="82"/>
        <end position="115"/>
    </location>
</feature>
<dbReference type="GO" id="GO:0003677">
    <property type="term" value="F:DNA binding"/>
    <property type="evidence" value="ECO:0007669"/>
    <property type="project" value="InterPro"/>
</dbReference>
<keyword evidence="2" id="KW-0808">Transferase</keyword>
<comment type="caution">
    <text evidence="4">The sequence shown here is derived from an EMBL/GenBank/DDBJ whole genome shotgun (WGS) entry which is preliminary data.</text>
</comment>
<dbReference type="Proteomes" id="UP001199795">
    <property type="component" value="Unassembled WGS sequence"/>
</dbReference>
<dbReference type="AlphaFoldDB" id="A0AAE3JLT9"/>
<gene>
    <name evidence="4" type="ORF">L3X37_14660</name>
</gene>
<keyword evidence="1" id="KW-0489">Methyltransferase</keyword>
<evidence type="ECO:0000256" key="1">
    <source>
        <dbReference type="ARBA" id="ARBA00022603"/>
    </source>
</evidence>
<dbReference type="SUPFAM" id="SSF53335">
    <property type="entry name" value="S-adenosyl-L-methionine-dependent methyltransferases"/>
    <property type="match status" value="3"/>
</dbReference>
<dbReference type="Pfam" id="PF01555">
    <property type="entry name" value="N6_N4_Mtase"/>
    <property type="match status" value="1"/>
</dbReference>
<proteinExistence type="predicted"/>
<evidence type="ECO:0000256" key="2">
    <source>
        <dbReference type="ARBA" id="ARBA00022679"/>
    </source>
</evidence>
<dbReference type="Gene3D" id="3.40.50.150">
    <property type="entry name" value="Vaccinia Virus protein VP39"/>
    <property type="match status" value="2"/>
</dbReference>
<dbReference type="InterPro" id="IPR002941">
    <property type="entry name" value="DNA_methylase_N4/N6"/>
</dbReference>